<feature type="transmembrane region" description="Helical" evidence="6">
    <location>
        <begin position="24"/>
        <end position="45"/>
    </location>
</feature>
<feature type="compositionally biased region" description="Basic and acidic residues" evidence="5">
    <location>
        <begin position="510"/>
        <end position="524"/>
    </location>
</feature>
<dbReference type="PANTHER" id="PTHR48021:SF1">
    <property type="entry name" value="GH07001P-RELATED"/>
    <property type="match status" value="1"/>
</dbReference>
<keyword evidence="2 6" id="KW-0812">Transmembrane</keyword>
<evidence type="ECO:0000256" key="5">
    <source>
        <dbReference type="SAM" id="MobiDB-lite"/>
    </source>
</evidence>
<dbReference type="Proteomes" id="UP000663880">
    <property type="component" value="Unassembled WGS sequence"/>
</dbReference>
<dbReference type="GO" id="GO:0022857">
    <property type="term" value="F:transmembrane transporter activity"/>
    <property type="evidence" value="ECO:0007669"/>
    <property type="project" value="InterPro"/>
</dbReference>
<dbReference type="InterPro" id="IPR050549">
    <property type="entry name" value="MFS_Trehalose_Transporter"/>
</dbReference>
<comment type="subcellular location">
    <subcellularLocation>
        <location evidence="1">Membrane</location>
        <topology evidence="1">Multi-pass membrane protein</topology>
    </subcellularLocation>
</comment>
<keyword evidence="3 6" id="KW-1133">Transmembrane helix</keyword>
<feature type="transmembrane region" description="Helical" evidence="6">
    <location>
        <begin position="92"/>
        <end position="111"/>
    </location>
</feature>
<evidence type="ECO:0000256" key="1">
    <source>
        <dbReference type="ARBA" id="ARBA00004141"/>
    </source>
</evidence>
<feature type="transmembrane region" description="Helical" evidence="6">
    <location>
        <begin position="65"/>
        <end position="85"/>
    </location>
</feature>
<comment type="caution">
    <text evidence="8">The sequence shown here is derived from an EMBL/GenBank/DDBJ whole genome shotgun (WGS) entry which is preliminary data.</text>
</comment>
<feature type="transmembrane region" description="Helical" evidence="6">
    <location>
        <begin position="419"/>
        <end position="442"/>
    </location>
</feature>
<gene>
    <name evidence="8" type="ORF">PMACD_LOCUS11339</name>
</gene>
<evidence type="ECO:0000256" key="6">
    <source>
        <dbReference type="SAM" id="Phobius"/>
    </source>
</evidence>
<evidence type="ECO:0000259" key="7">
    <source>
        <dbReference type="PROSITE" id="PS50850"/>
    </source>
</evidence>
<feature type="transmembrane region" description="Helical" evidence="6">
    <location>
        <begin position="117"/>
        <end position="139"/>
    </location>
</feature>
<keyword evidence="4 6" id="KW-0472">Membrane</keyword>
<feature type="transmembrane region" description="Helical" evidence="6">
    <location>
        <begin position="361"/>
        <end position="381"/>
    </location>
</feature>
<feature type="transmembrane region" description="Helical" evidence="6">
    <location>
        <begin position="328"/>
        <end position="349"/>
    </location>
</feature>
<feature type="transmembrane region" description="Helical" evidence="6">
    <location>
        <begin position="388"/>
        <end position="407"/>
    </location>
</feature>
<feature type="transmembrane region" description="Helical" evidence="6">
    <location>
        <begin position="151"/>
        <end position="173"/>
    </location>
</feature>
<dbReference type="InterPro" id="IPR005829">
    <property type="entry name" value="Sugar_transporter_CS"/>
</dbReference>
<feature type="region of interest" description="Disordered" evidence="5">
    <location>
        <begin position="500"/>
        <end position="524"/>
    </location>
</feature>
<evidence type="ECO:0000313" key="8">
    <source>
        <dbReference type="EMBL" id="CAF4901547.1"/>
    </source>
</evidence>
<keyword evidence="9" id="KW-1185">Reference proteome</keyword>
<dbReference type="OrthoDB" id="4142200at2759"/>
<dbReference type="Pfam" id="PF00083">
    <property type="entry name" value="Sugar_tr"/>
    <property type="match status" value="1"/>
</dbReference>
<evidence type="ECO:0000313" key="9">
    <source>
        <dbReference type="Proteomes" id="UP000663880"/>
    </source>
</evidence>
<dbReference type="FunFam" id="1.20.1250.20:FF:000249">
    <property type="entry name" value="facilitated trehalose transporter Tret1"/>
    <property type="match status" value="1"/>
</dbReference>
<evidence type="ECO:0000256" key="2">
    <source>
        <dbReference type="ARBA" id="ARBA00022692"/>
    </source>
</evidence>
<dbReference type="InterPro" id="IPR036259">
    <property type="entry name" value="MFS_trans_sf"/>
</dbReference>
<evidence type="ECO:0000256" key="4">
    <source>
        <dbReference type="ARBA" id="ARBA00023136"/>
    </source>
</evidence>
<feature type="domain" description="Major facilitator superfamily (MFS) profile" evidence="7">
    <location>
        <begin position="24"/>
        <end position="446"/>
    </location>
</feature>
<feature type="transmembrane region" description="Helical" evidence="6">
    <location>
        <begin position="304"/>
        <end position="321"/>
    </location>
</feature>
<proteinExistence type="predicted"/>
<sequence>MSLQPCTYPDPGFFTKTSLIQFGYGVWVNLSVVMIGLAFSFPAVAIPQLKSPESNILISISEESWIASVLTLVSPIGCVTCGYFMDRLGRRPLLIISPLPLSIGWFYTGFAKQAKDIIIGRIITGIGVGMAMSVPRVYLTEISLPNMRGVIGSFPNVAMSIGITIQAGLGAVFHWKTLCHIAGSYGLFLFFLNFFLPETPYFLLENATMDDAEKALRRFRSNKHNIEWEMEELMDFKIDNNIKKLTLGEQIAALFRKSSCKPFWIVMIYILITQLSGVTILIMWAVELLQNSKSSIDPHAGNVMLGLTRLFSGIAASALIFRTGRRPLALISGLGVGIVCLALGLTIQYKEYPTVFPQIGYILYIIFGSLGHYTLPVLIMFELYPLQVRGILGGISMSILNFMIFGANKTYPYVRDALGYPYTIITFGVCSLLGCIYLYFYLPETKGLTLQEIEEYYNDLRPTLTSQRLIRSEMYIRGVGLGSPSRSLVRLDRFKDKSLHMKRGSISKKGSNEDETKDNADKDK</sequence>
<dbReference type="InterPro" id="IPR020846">
    <property type="entry name" value="MFS_dom"/>
</dbReference>
<accession>A0A821V7C0</accession>
<feature type="transmembrane region" description="Helical" evidence="6">
    <location>
        <begin position="185"/>
        <end position="204"/>
    </location>
</feature>
<dbReference type="Gene3D" id="1.20.1250.20">
    <property type="entry name" value="MFS general substrate transporter like domains"/>
    <property type="match status" value="1"/>
</dbReference>
<organism evidence="8 9">
    <name type="scientific">Pieris macdunnoughi</name>
    <dbReference type="NCBI Taxonomy" id="345717"/>
    <lineage>
        <taxon>Eukaryota</taxon>
        <taxon>Metazoa</taxon>
        <taxon>Ecdysozoa</taxon>
        <taxon>Arthropoda</taxon>
        <taxon>Hexapoda</taxon>
        <taxon>Insecta</taxon>
        <taxon>Pterygota</taxon>
        <taxon>Neoptera</taxon>
        <taxon>Endopterygota</taxon>
        <taxon>Lepidoptera</taxon>
        <taxon>Glossata</taxon>
        <taxon>Ditrysia</taxon>
        <taxon>Papilionoidea</taxon>
        <taxon>Pieridae</taxon>
        <taxon>Pierinae</taxon>
        <taxon>Pieris</taxon>
    </lineage>
</organism>
<dbReference type="SUPFAM" id="SSF103473">
    <property type="entry name" value="MFS general substrate transporter"/>
    <property type="match status" value="1"/>
</dbReference>
<protein>
    <recommendedName>
        <fullName evidence="7">Major facilitator superfamily (MFS) profile domain-containing protein</fullName>
    </recommendedName>
</protein>
<dbReference type="PROSITE" id="PS00217">
    <property type="entry name" value="SUGAR_TRANSPORT_2"/>
    <property type="match status" value="1"/>
</dbReference>
<evidence type="ECO:0000256" key="3">
    <source>
        <dbReference type="ARBA" id="ARBA00022989"/>
    </source>
</evidence>
<dbReference type="PROSITE" id="PS50850">
    <property type="entry name" value="MFS"/>
    <property type="match status" value="1"/>
</dbReference>
<dbReference type="InterPro" id="IPR005828">
    <property type="entry name" value="MFS_sugar_transport-like"/>
</dbReference>
<feature type="transmembrane region" description="Helical" evidence="6">
    <location>
        <begin position="263"/>
        <end position="284"/>
    </location>
</feature>
<dbReference type="AlphaFoldDB" id="A0A821V7C0"/>
<name>A0A821V7C0_9NEOP</name>
<dbReference type="GO" id="GO:0016020">
    <property type="term" value="C:membrane"/>
    <property type="evidence" value="ECO:0007669"/>
    <property type="project" value="UniProtKB-SubCell"/>
</dbReference>
<reference evidence="8" key="1">
    <citation type="submission" date="2021-02" db="EMBL/GenBank/DDBJ databases">
        <authorList>
            <person name="Steward A R."/>
        </authorList>
    </citation>
    <scope>NUCLEOTIDE SEQUENCE</scope>
</reference>
<dbReference type="EMBL" id="CAJOBZ010000037">
    <property type="protein sequence ID" value="CAF4901547.1"/>
    <property type="molecule type" value="Genomic_DNA"/>
</dbReference>
<dbReference type="PANTHER" id="PTHR48021">
    <property type="match status" value="1"/>
</dbReference>